<keyword evidence="1" id="KW-0472">Membrane</keyword>
<protein>
    <submittedName>
        <fullName evidence="2">Uncharacterized protein</fullName>
    </submittedName>
</protein>
<evidence type="ECO:0000313" key="3">
    <source>
        <dbReference type="Proteomes" id="UP001596138"/>
    </source>
</evidence>
<dbReference type="Proteomes" id="UP001596138">
    <property type="component" value="Unassembled WGS sequence"/>
</dbReference>
<feature type="transmembrane region" description="Helical" evidence="1">
    <location>
        <begin position="39"/>
        <end position="58"/>
    </location>
</feature>
<keyword evidence="1" id="KW-1133">Transmembrane helix</keyword>
<gene>
    <name evidence="2" type="ORF">ACFQGU_08445</name>
</gene>
<name>A0ABW1T0W1_9ACTN</name>
<comment type="caution">
    <text evidence="2">The sequence shown here is derived from an EMBL/GenBank/DDBJ whole genome shotgun (WGS) entry which is preliminary data.</text>
</comment>
<keyword evidence="3" id="KW-1185">Reference proteome</keyword>
<sequence>MRRARHLLVGLAITFYYALTGYTSVWYFRRDLTTSAREFVLTGLLPLLGAVALTFVFVPEGEHAVVVSHDVPAGADVDVDSVENVLDVLEEELERRGGA</sequence>
<feature type="transmembrane region" description="Helical" evidence="1">
    <location>
        <begin position="7"/>
        <end position="27"/>
    </location>
</feature>
<proteinExistence type="predicted"/>
<organism evidence="2 3">
    <name type="scientific">Longivirga aurantiaca</name>
    <dbReference type="NCBI Taxonomy" id="1837743"/>
    <lineage>
        <taxon>Bacteria</taxon>
        <taxon>Bacillati</taxon>
        <taxon>Actinomycetota</taxon>
        <taxon>Actinomycetes</taxon>
        <taxon>Sporichthyales</taxon>
        <taxon>Sporichthyaceae</taxon>
        <taxon>Longivirga</taxon>
    </lineage>
</organism>
<reference evidence="3" key="1">
    <citation type="journal article" date="2019" name="Int. J. Syst. Evol. Microbiol.">
        <title>The Global Catalogue of Microorganisms (GCM) 10K type strain sequencing project: providing services to taxonomists for standard genome sequencing and annotation.</title>
        <authorList>
            <consortium name="The Broad Institute Genomics Platform"/>
            <consortium name="The Broad Institute Genome Sequencing Center for Infectious Disease"/>
            <person name="Wu L."/>
            <person name="Ma J."/>
        </authorList>
    </citation>
    <scope>NUCLEOTIDE SEQUENCE [LARGE SCALE GENOMIC DNA]</scope>
    <source>
        <strain evidence="3">CGMCC 4.7317</strain>
    </source>
</reference>
<evidence type="ECO:0000313" key="2">
    <source>
        <dbReference type="EMBL" id="MFC6237905.1"/>
    </source>
</evidence>
<dbReference type="RefSeq" id="WP_386765626.1">
    <property type="nucleotide sequence ID" value="NZ_JBHSTI010000008.1"/>
</dbReference>
<evidence type="ECO:0000256" key="1">
    <source>
        <dbReference type="SAM" id="Phobius"/>
    </source>
</evidence>
<accession>A0ABW1T0W1</accession>
<dbReference type="EMBL" id="JBHSTI010000008">
    <property type="protein sequence ID" value="MFC6237905.1"/>
    <property type="molecule type" value="Genomic_DNA"/>
</dbReference>
<keyword evidence="1" id="KW-0812">Transmembrane</keyword>